<evidence type="ECO:0000313" key="1">
    <source>
        <dbReference type="EMBL" id="SPL65832.1"/>
    </source>
</evidence>
<dbReference type="AlphaFoldDB" id="A0A2P9HP10"/>
<gene>
    <name evidence="1" type="ORF">OHAE_1699</name>
</gene>
<accession>A0A2P9HP10</accession>
<proteinExistence type="predicted"/>
<evidence type="ECO:0000313" key="2">
    <source>
        <dbReference type="Proteomes" id="UP000246073"/>
    </source>
</evidence>
<dbReference type="EMBL" id="OOFM01000005">
    <property type="protein sequence ID" value="SPL65832.1"/>
    <property type="molecule type" value="Genomic_DNA"/>
</dbReference>
<sequence length="45" mass="5023">MGFLCPFIHMFATADIHRRSSPNLIDGTQDASGTLWLRTPISMCL</sequence>
<organism evidence="1 2">
    <name type="scientific">Ochrobactrum soli</name>
    <dbReference type="NCBI Taxonomy" id="2448455"/>
    <lineage>
        <taxon>Bacteria</taxon>
        <taxon>Pseudomonadati</taxon>
        <taxon>Pseudomonadota</taxon>
        <taxon>Alphaproteobacteria</taxon>
        <taxon>Hyphomicrobiales</taxon>
        <taxon>Brucellaceae</taxon>
        <taxon>Brucella/Ochrobactrum group</taxon>
        <taxon>Ochrobactrum</taxon>
    </lineage>
</organism>
<protein>
    <submittedName>
        <fullName evidence="1">Uncharacterized protein</fullName>
    </submittedName>
</protein>
<dbReference type="Proteomes" id="UP000246073">
    <property type="component" value="Unassembled WGS sequence"/>
</dbReference>
<reference evidence="2" key="1">
    <citation type="submission" date="2017-12" db="EMBL/GenBank/DDBJ databases">
        <authorList>
            <person name="Diaz M."/>
        </authorList>
    </citation>
    <scope>NUCLEOTIDE SEQUENCE [LARGE SCALE GENOMIC DNA]</scope>
    <source>
        <strain evidence="2">FI11154</strain>
    </source>
</reference>
<name>A0A2P9HP10_9HYPH</name>